<evidence type="ECO:0000313" key="1">
    <source>
        <dbReference type="EMBL" id="SDD39085.1"/>
    </source>
</evidence>
<dbReference type="STRING" id="530584.SAMN05421630_1083"/>
<dbReference type="RefSeq" id="WP_091807540.1">
    <property type="nucleotide sequence ID" value="NZ_CP016353.1"/>
</dbReference>
<keyword evidence="2" id="KW-1185">Reference proteome</keyword>
<sequence length="108" mass="11589">MVSYVEVKDPAVAIAGASGLREVGEAMSNALEVENPVFSDATRIDRALAENYPDAEITELRDAIVETGESLTELAQAVINACGEYGVAEAESTEDIQRVEIPDNVQLY</sequence>
<name>A0A222VTR3_9PSEU</name>
<dbReference type="Proteomes" id="UP000199494">
    <property type="component" value="Unassembled WGS sequence"/>
</dbReference>
<dbReference type="KEGG" id="pmad:BAY61_22435"/>
<organism evidence="1 2">
    <name type="scientific">Prauserella marina</name>
    <dbReference type="NCBI Taxonomy" id="530584"/>
    <lineage>
        <taxon>Bacteria</taxon>
        <taxon>Bacillati</taxon>
        <taxon>Actinomycetota</taxon>
        <taxon>Actinomycetes</taxon>
        <taxon>Pseudonocardiales</taxon>
        <taxon>Pseudonocardiaceae</taxon>
        <taxon>Prauserella</taxon>
    </lineage>
</organism>
<accession>A0A222VTR3</accession>
<protein>
    <submittedName>
        <fullName evidence="1">Uncharacterized protein</fullName>
    </submittedName>
</protein>
<proteinExistence type="predicted"/>
<evidence type="ECO:0000313" key="2">
    <source>
        <dbReference type="Proteomes" id="UP000199494"/>
    </source>
</evidence>
<dbReference type="AlphaFoldDB" id="A0A222VTR3"/>
<gene>
    <name evidence="1" type="ORF">SAMN05421630_1083</name>
</gene>
<reference evidence="1 2" key="1">
    <citation type="submission" date="2016-10" db="EMBL/GenBank/DDBJ databases">
        <authorList>
            <person name="de Groot N.N."/>
        </authorList>
    </citation>
    <scope>NUCLEOTIDE SEQUENCE [LARGE SCALE GENOMIC DNA]</scope>
    <source>
        <strain evidence="1 2">CGMCC 4.5506</strain>
    </source>
</reference>
<dbReference type="EMBL" id="FMZE01000008">
    <property type="protein sequence ID" value="SDD39085.1"/>
    <property type="molecule type" value="Genomic_DNA"/>
</dbReference>